<dbReference type="InterPro" id="IPR015424">
    <property type="entry name" value="PyrdxlP-dep_Trfase"/>
</dbReference>
<evidence type="ECO:0000256" key="3">
    <source>
        <dbReference type="ARBA" id="ARBA00022898"/>
    </source>
</evidence>
<dbReference type="SUPFAM" id="SSF53383">
    <property type="entry name" value="PLP-dependent transferases"/>
    <property type="match status" value="1"/>
</dbReference>
<dbReference type="PANTHER" id="PTHR43094">
    <property type="entry name" value="AMINOTRANSFERASE"/>
    <property type="match status" value="1"/>
</dbReference>
<keyword evidence="5" id="KW-0808">Transferase</keyword>
<gene>
    <name evidence="5" type="ORF">ABID08_004591</name>
</gene>
<dbReference type="PROSITE" id="PS00600">
    <property type="entry name" value="AA_TRANSFER_CLASS_3"/>
    <property type="match status" value="1"/>
</dbReference>
<dbReference type="NCBIfam" id="NF005685">
    <property type="entry name" value="PRK07483.1"/>
    <property type="match status" value="1"/>
</dbReference>
<evidence type="ECO:0000313" key="5">
    <source>
        <dbReference type="EMBL" id="MET3757210.1"/>
    </source>
</evidence>
<comment type="cofactor">
    <cofactor evidence="1">
        <name>pyridoxal 5'-phosphate</name>
        <dbReference type="ChEBI" id="CHEBI:597326"/>
    </cofactor>
</comment>
<dbReference type="PIRSF" id="PIRSF000521">
    <property type="entry name" value="Transaminase_4ab_Lys_Orn"/>
    <property type="match status" value="1"/>
</dbReference>
<proteinExistence type="inferred from homology"/>
<reference evidence="5 6" key="1">
    <citation type="submission" date="2024-06" db="EMBL/GenBank/DDBJ databases">
        <title>Genomic Encyclopedia of Type Strains, Phase IV (KMG-IV): sequencing the most valuable type-strain genomes for metagenomic binning, comparative biology and taxonomic classification.</title>
        <authorList>
            <person name="Goeker M."/>
        </authorList>
    </citation>
    <scope>NUCLEOTIDE SEQUENCE [LARGE SCALE GENOMIC DNA]</scope>
    <source>
        <strain evidence="5 6">DSM 29288</strain>
    </source>
</reference>
<name>A0ABV2ML78_9HYPH</name>
<dbReference type="InterPro" id="IPR015422">
    <property type="entry name" value="PyrdxlP-dep_Trfase_small"/>
</dbReference>
<evidence type="ECO:0000256" key="2">
    <source>
        <dbReference type="ARBA" id="ARBA00008954"/>
    </source>
</evidence>
<dbReference type="InterPro" id="IPR015421">
    <property type="entry name" value="PyrdxlP-dep_Trfase_major"/>
</dbReference>
<dbReference type="PANTHER" id="PTHR43094:SF1">
    <property type="entry name" value="AMINOTRANSFERASE CLASS-III"/>
    <property type="match status" value="1"/>
</dbReference>
<dbReference type="CDD" id="cd00610">
    <property type="entry name" value="OAT_like"/>
    <property type="match status" value="1"/>
</dbReference>
<keyword evidence="3 4" id="KW-0663">Pyridoxal phosphate</keyword>
<comment type="similarity">
    <text evidence="2 4">Belongs to the class-III pyridoxal-phosphate-dependent aminotransferase family.</text>
</comment>
<comment type="caution">
    <text evidence="5">The sequence shown here is derived from an EMBL/GenBank/DDBJ whole genome shotgun (WGS) entry which is preliminary data.</text>
</comment>
<evidence type="ECO:0000313" key="6">
    <source>
        <dbReference type="Proteomes" id="UP001549077"/>
    </source>
</evidence>
<accession>A0ABV2ML78</accession>
<dbReference type="Gene3D" id="3.40.640.10">
    <property type="entry name" value="Type I PLP-dependent aspartate aminotransferase-like (Major domain)"/>
    <property type="match status" value="1"/>
</dbReference>
<dbReference type="EMBL" id="JBEPMY010000015">
    <property type="protein sequence ID" value="MET3757210.1"/>
    <property type="molecule type" value="Genomic_DNA"/>
</dbReference>
<protein>
    <submittedName>
        <fullName evidence="5">Adenosylmethionine-8-amino-7-oxononanoate aminotransferase</fullName>
    </submittedName>
</protein>
<dbReference type="Proteomes" id="UP001549077">
    <property type="component" value="Unassembled WGS sequence"/>
</dbReference>
<keyword evidence="5" id="KW-0032">Aminotransferase</keyword>
<sequence>MASRRCLLSKLNENKCIINGICKTVVALTRENWQSMGIQKRWYAGHDQLEFVMTKILHRTIGTALPSAVAGEGIHVTDSQGRTYIDGSGGAAVSCLGHNHPEVLDAMKVQMGRIAYAHTSFFTTDVAEELAEQLIALAPSGLDYVYFVSGGSEAVEAALKMARQYFVEIGQPQRRHIIARRQSYHGNTIGALAAGGNEWRRAQFKPILPETHHVSPCYAYRDMRPDETPESYVNRLACEFENKILELGAEAVMAFVAEPVVGATLGAVGPVADYFKRVRQICDKYGILLILDEVMCGMGRTGTMFAFDQEQIVPDLVTLAKGLGGGFQPIGAVLLSEKIYRAFADGSGLFQHGHTYIGHPIAAAAANKVVEILRRPEVMANVVKMGDRLQAGLDAALGQSPYVGDIRGRGLFRGVEIVADKDTKQPFDARRKIHAKIKKEAMEQGLMCYPMGGTIDGKLGDHVLLAPPFIVEPEQIDMIADKLAAAIKAAIES</sequence>
<dbReference type="GO" id="GO:0008483">
    <property type="term" value="F:transaminase activity"/>
    <property type="evidence" value="ECO:0007669"/>
    <property type="project" value="UniProtKB-KW"/>
</dbReference>
<dbReference type="InterPro" id="IPR049704">
    <property type="entry name" value="Aminotrans_3_PPA_site"/>
</dbReference>
<organism evidence="5 6">
    <name type="scientific">Rhizobium binae</name>
    <dbReference type="NCBI Taxonomy" id="1138190"/>
    <lineage>
        <taxon>Bacteria</taxon>
        <taxon>Pseudomonadati</taxon>
        <taxon>Pseudomonadota</taxon>
        <taxon>Alphaproteobacteria</taxon>
        <taxon>Hyphomicrobiales</taxon>
        <taxon>Rhizobiaceae</taxon>
        <taxon>Rhizobium/Agrobacterium group</taxon>
        <taxon>Rhizobium</taxon>
    </lineage>
</organism>
<keyword evidence="6" id="KW-1185">Reference proteome</keyword>
<dbReference type="Gene3D" id="3.90.1150.10">
    <property type="entry name" value="Aspartate Aminotransferase, domain 1"/>
    <property type="match status" value="1"/>
</dbReference>
<evidence type="ECO:0000256" key="1">
    <source>
        <dbReference type="ARBA" id="ARBA00001933"/>
    </source>
</evidence>
<evidence type="ECO:0000256" key="4">
    <source>
        <dbReference type="RuleBase" id="RU003560"/>
    </source>
</evidence>
<dbReference type="Pfam" id="PF00202">
    <property type="entry name" value="Aminotran_3"/>
    <property type="match status" value="1"/>
</dbReference>
<dbReference type="InterPro" id="IPR005814">
    <property type="entry name" value="Aminotrans_3"/>
</dbReference>